<dbReference type="InterPro" id="IPR011701">
    <property type="entry name" value="MFS"/>
</dbReference>
<feature type="transmembrane region" description="Helical" evidence="7">
    <location>
        <begin position="92"/>
        <end position="119"/>
    </location>
</feature>
<evidence type="ECO:0000313" key="10">
    <source>
        <dbReference type="Proteomes" id="UP000621210"/>
    </source>
</evidence>
<sequence>MKTLRALRSFPLTVRLLLLNQFGIDVGFYLLIPYLATHLTADLGLSATLTGTVLGVRTLSQQGLFVLGGTAADRLGAHRVIPFGCALRTIGFALFALGDGIVTVFAASVLSGLAGALFYPAVRSYLAQQARDRQAEAFSLLNVCATAGGMIGLLLGSVFCLIDFRVCALSAAAVFAVLTVAQLFSLPVHQVRPTGKTVLLDWREALRHRGFLAFALTMMGMAALENQLYLLFTMGVRRASGWDGSITLLFLSGALAQLMLQLHVTRLTRSRGDAGRWIAPGLALMGLGFLPPVLVSGTGPAGGTSDAVLRTVPLAVGALLMCLGVMITQPSAMELVTRYAADGMTGTYFGLFYVLSGTAAAACNTGVGWVMDLGERTGRTWLPWTCCAALGLLSSCAVAWIHRHRALPADPAAVYA</sequence>
<keyword evidence="6 7" id="KW-0472">Membrane</keyword>
<dbReference type="InterPro" id="IPR036259">
    <property type="entry name" value="MFS_trans_sf"/>
</dbReference>
<feature type="transmembrane region" description="Helical" evidence="7">
    <location>
        <begin position="244"/>
        <end position="265"/>
    </location>
</feature>
<dbReference type="EMBL" id="JACVQF010000200">
    <property type="protein sequence ID" value="MBD0421622.1"/>
    <property type="molecule type" value="Genomic_DNA"/>
</dbReference>
<dbReference type="InterPro" id="IPR020846">
    <property type="entry name" value="MFS_dom"/>
</dbReference>
<comment type="subcellular location">
    <subcellularLocation>
        <location evidence="1">Cell membrane</location>
        <topology evidence="1">Multi-pass membrane protein</topology>
    </subcellularLocation>
</comment>
<dbReference type="Pfam" id="PF07690">
    <property type="entry name" value="MFS_1"/>
    <property type="match status" value="1"/>
</dbReference>
<feature type="transmembrane region" description="Helical" evidence="7">
    <location>
        <begin position="12"/>
        <end position="36"/>
    </location>
</feature>
<keyword evidence="5 7" id="KW-1133">Transmembrane helix</keyword>
<feature type="transmembrane region" description="Helical" evidence="7">
    <location>
        <begin position="168"/>
        <end position="189"/>
    </location>
</feature>
<evidence type="ECO:0000313" key="9">
    <source>
        <dbReference type="EMBL" id="MBD0421622.1"/>
    </source>
</evidence>
<evidence type="ECO:0000256" key="5">
    <source>
        <dbReference type="ARBA" id="ARBA00022989"/>
    </source>
</evidence>
<feature type="transmembrane region" description="Helical" evidence="7">
    <location>
        <begin position="381"/>
        <end position="401"/>
    </location>
</feature>
<feature type="transmembrane region" description="Helical" evidence="7">
    <location>
        <begin position="307"/>
        <end position="327"/>
    </location>
</feature>
<feature type="transmembrane region" description="Helical" evidence="7">
    <location>
        <begin position="210"/>
        <end position="232"/>
    </location>
</feature>
<evidence type="ECO:0000256" key="4">
    <source>
        <dbReference type="ARBA" id="ARBA00022692"/>
    </source>
</evidence>
<dbReference type="InterPro" id="IPR050171">
    <property type="entry name" value="MFS_Transporters"/>
</dbReference>
<dbReference type="SUPFAM" id="SSF103473">
    <property type="entry name" value="MFS general substrate transporter"/>
    <property type="match status" value="1"/>
</dbReference>
<feature type="transmembrane region" description="Helical" evidence="7">
    <location>
        <begin position="348"/>
        <end position="369"/>
    </location>
</feature>
<dbReference type="AlphaFoldDB" id="A0A926L318"/>
<keyword evidence="10" id="KW-1185">Reference proteome</keyword>
<keyword evidence="3" id="KW-1003">Cell membrane</keyword>
<dbReference type="PANTHER" id="PTHR23517">
    <property type="entry name" value="RESISTANCE PROTEIN MDTM, PUTATIVE-RELATED-RELATED"/>
    <property type="match status" value="1"/>
</dbReference>
<protein>
    <submittedName>
        <fullName evidence="9">MFS transporter</fullName>
    </submittedName>
</protein>
<evidence type="ECO:0000256" key="2">
    <source>
        <dbReference type="ARBA" id="ARBA00022448"/>
    </source>
</evidence>
<dbReference type="RefSeq" id="WP_188182593.1">
    <property type="nucleotide sequence ID" value="NZ_JACVQF010000200.1"/>
</dbReference>
<proteinExistence type="predicted"/>
<accession>A0A926L318</accession>
<dbReference type="PROSITE" id="PS50850">
    <property type="entry name" value="MFS"/>
    <property type="match status" value="1"/>
</dbReference>
<keyword evidence="2" id="KW-0813">Transport</keyword>
<evidence type="ECO:0000256" key="1">
    <source>
        <dbReference type="ARBA" id="ARBA00004651"/>
    </source>
</evidence>
<dbReference type="Gene3D" id="1.20.1250.20">
    <property type="entry name" value="MFS general substrate transporter like domains"/>
    <property type="match status" value="1"/>
</dbReference>
<evidence type="ECO:0000256" key="7">
    <source>
        <dbReference type="SAM" id="Phobius"/>
    </source>
</evidence>
<dbReference type="PANTHER" id="PTHR23517:SF2">
    <property type="entry name" value="MULTIDRUG RESISTANCE PROTEIN MDTH"/>
    <property type="match status" value="1"/>
</dbReference>
<comment type="caution">
    <text evidence="9">The sequence shown here is derived from an EMBL/GenBank/DDBJ whole genome shotgun (WGS) entry which is preliminary data.</text>
</comment>
<gene>
    <name evidence="9" type="ORF">H0H10_21125</name>
</gene>
<keyword evidence="4 7" id="KW-0812">Transmembrane</keyword>
<dbReference type="GO" id="GO:0005886">
    <property type="term" value="C:plasma membrane"/>
    <property type="evidence" value="ECO:0007669"/>
    <property type="project" value="UniProtKB-SubCell"/>
</dbReference>
<evidence type="ECO:0000259" key="8">
    <source>
        <dbReference type="PROSITE" id="PS50850"/>
    </source>
</evidence>
<reference evidence="9" key="1">
    <citation type="submission" date="2020-09" db="EMBL/GenBank/DDBJ databases">
        <title>Streptomyces grisecoloratus sp. nov., isolated from cotton soil.</title>
        <authorList>
            <person name="Xing L."/>
        </authorList>
    </citation>
    <scope>NUCLEOTIDE SEQUENCE</scope>
    <source>
        <strain evidence="9">TRM S81-3</strain>
    </source>
</reference>
<evidence type="ECO:0000256" key="3">
    <source>
        <dbReference type="ARBA" id="ARBA00022475"/>
    </source>
</evidence>
<evidence type="ECO:0000256" key="6">
    <source>
        <dbReference type="ARBA" id="ARBA00023136"/>
    </source>
</evidence>
<feature type="transmembrane region" description="Helical" evidence="7">
    <location>
        <begin position="277"/>
        <end position="295"/>
    </location>
</feature>
<feature type="transmembrane region" description="Helical" evidence="7">
    <location>
        <begin position="140"/>
        <end position="162"/>
    </location>
</feature>
<feature type="domain" description="Major facilitator superfamily (MFS) profile" evidence="8">
    <location>
        <begin position="11"/>
        <end position="416"/>
    </location>
</feature>
<dbReference type="GO" id="GO:0022857">
    <property type="term" value="F:transmembrane transporter activity"/>
    <property type="evidence" value="ECO:0007669"/>
    <property type="project" value="InterPro"/>
</dbReference>
<name>A0A926L318_9ACTN</name>
<organism evidence="9 10">
    <name type="scientific">Streptomyces griseicoloratus</name>
    <dbReference type="NCBI Taxonomy" id="2752516"/>
    <lineage>
        <taxon>Bacteria</taxon>
        <taxon>Bacillati</taxon>
        <taxon>Actinomycetota</taxon>
        <taxon>Actinomycetes</taxon>
        <taxon>Kitasatosporales</taxon>
        <taxon>Streptomycetaceae</taxon>
        <taxon>Streptomyces</taxon>
    </lineage>
</organism>
<dbReference type="Proteomes" id="UP000621210">
    <property type="component" value="Unassembled WGS sequence"/>
</dbReference>
<reference evidence="9" key="2">
    <citation type="submission" date="2020-09" db="EMBL/GenBank/DDBJ databases">
        <authorList>
            <person name="Luo X."/>
        </authorList>
    </citation>
    <scope>NUCLEOTIDE SEQUENCE</scope>
    <source>
        <strain evidence="9">TRM S81-3</strain>
    </source>
</reference>